<dbReference type="InterPro" id="IPR051446">
    <property type="entry name" value="HTH_trans_reg/aminotransferase"/>
</dbReference>
<dbReference type="GO" id="GO:0003700">
    <property type="term" value="F:DNA-binding transcription factor activity"/>
    <property type="evidence" value="ECO:0007669"/>
    <property type="project" value="InterPro"/>
</dbReference>
<sequence length="475" mass="53606">MATERWMTCMKDHTDFAYQAVYRYLVRLANQEQGELALKMPSLRQLACRLRVSISTVQSAYSLLEEEGRVYSVAKSGYYAVSRSSASDAQRSRNDDLLHALLCNARRPGMLLLNSDEPTLLHWPESPLLSIECELARHYPRSREADFQPFGDLELRTALAARHTYDAAHCWHADNVYVTPDLLAAFMMVIDTLRLRGGAVLVESPCAWPLLRVLQSLDIRVHELPLDETGSLDPEQLERLLLENSLGLVVLSSFLNPLRGSARPSSNSQALADVINRHKVWVLENDSHSALSFADEPCHLRHLIDPQRLVIMGAFDKTLGPEAPYGYLLCKQLEERWHAGFLLRAFELPRLRQKAIARLYGSARLDILLSGLRDVLAERTSAMTQQLNEHAGHALRYEVPAGGCGVWAESRHPVNMRQVFDWMLDERMVIAPGELFSLQGRYDQCLRISCAIDWSRDVAGLLTTLGEALSRARLP</sequence>
<dbReference type="EMBL" id="RBOV01000215">
    <property type="protein sequence ID" value="RMN11032.1"/>
    <property type="molecule type" value="Genomic_DNA"/>
</dbReference>
<dbReference type="GO" id="GO:0003677">
    <property type="term" value="F:DNA binding"/>
    <property type="evidence" value="ECO:0007669"/>
    <property type="project" value="UniProtKB-KW"/>
</dbReference>
<dbReference type="Gene3D" id="1.10.10.10">
    <property type="entry name" value="Winged helix-like DNA-binding domain superfamily/Winged helix DNA-binding domain"/>
    <property type="match status" value="1"/>
</dbReference>
<evidence type="ECO:0000256" key="2">
    <source>
        <dbReference type="ARBA" id="ARBA00022898"/>
    </source>
</evidence>
<keyword evidence="3" id="KW-0805">Transcription regulation</keyword>
<dbReference type="PANTHER" id="PTHR46577:SF1">
    <property type="entry name" value="HTH-TYPE TRANSCRIPTIONAL REGULATORY PROTEIN GABR"/>
    <property type="match status" value="1"/>
</dbReference>
<dbReference type="InterPro" id="IPR000524">
    <property type="entry name" value="Tscrpt_reg_HTH_GntR"/>
</dbReference>
<organism evidence="7 8">
    <name type="scientific">Pseudomonas syringae pv. coriandricola</name>
    <dbReference type="NCBI Taxonomy" id="264453"/>
    <lineage>
        <taxon>Bacteria</taxon>
        <taxon>Pseudomonadati</taxon>
        <taxon>Pseudomonadota</taxon>
        <taxon>Gammaproteobacteria</taxon>
        <taxon>Pseudomonadales</taxon>
        <taxon>Pseudomonadaceae</taxon>
        <taxon>Pseudomonas</taxon>
    </lineage>
</organism>
<evidence type="ECO:0000256" key="3">
    <source>
        <dbReference type="ARBA" id="ARBA00023015"/>
    </source>
</evidence>
<dbReference type="PANTHER" id="PTHR46577">
    <property type="entry name" value="HTH-TYPE TRANSCRIPTIONAL REGULATORY PROTEIN GABR"/>
    <property type="match status" value="1"/>
</dbReference>
<evidence type="ECO:0000256" key="5">
    <source>
        <dbReference type="ARBA" id="ARBA00023163"/>
    </source>
</evidence>
<dbReference type="SUPFAM" id="SSF46785">
    <property type="entry name" value="Winged helix' DNA-binding domain"/>
    <property type="match status" value="1"/>
</dbReference>
<keyword evidence="2" id="KW-0663">Pyridoxal phosphate</keyword>
<dbReference type="InterPro" id="IPR015421">
    <property type="entry name" value="PyrdxlP-dep_Trfase_major"/>
</dbReference>
<proteinExistence type="inferred from homology"/>
<dbReference type="InterPro" id="IPR015422">
    <property type="entry name" value="PyrdxlP-dep_Trfase_small"/>
</dbReference>
<comment type="caution">
    <text evidence="7">The sequence shown here is derived from an EMBL/GenBank/DDBJ whole genome shotgun (WGS) entry which is preliminary data.</text>
</comment>
<dbReference type="Gene3D" id="3.90.1150.10">
    <property type="entry name" value="Aspartate Aminotransferase, domain 1"/>
    <property type="match status" value="1"/>
</dbReference>
<dbReference type="InterPro" id="IPR004839">
    <property type="entry name" value="Aminotransferase_I/II_large"/>
</dbReference>
<accession>A0A0N8QZ34</accession>
<dbReference type="AlphaFoldDB" id="A0A0N8QZ34"/>
<dbReference type="PROSITE" id="PS50949">
    <property type="entry name" value="HTH_GNTR"/>
    <property type="match status" value="1"/>
</dbReference>
<feature type="domain" description="HTH gntR-type" evidence="6">
    <location>
        <begin position="15"/>
        <end position="83"/>
    </location>
</feature>
<dbReference type="Pfam" id="PF00155">
    <property type="entry name" value="Aminotran_1_2"/>
    <property type="match status" value="1"/>
</dbReference>
<keyword evidence="5" id="KW-0804">Transcription</keyword>
<dbReference type="CDD" id="cd00609">
    <property type="entry name" value="AAT_like"/>
    <property type="match status" value="1"/>
</dbReference>
<dbReference type="InterPro" id="IPR036388">
    <property type="entry name" value="WH-like_DNA-bd_sf"/>
</dbReference>
<gene>
    <name evidence="7" type="ORF">ALQ65_02734</name>
</gene>
<evidence type="ECO:0000256" key="4">
    <source>
        <dbReference type="ARBA" id="ARBA00023125"/>
    </source>
</evidence>
<evidence type="ECO:0000313" key="7">
    <source>
        <dbReference type="EMBL" id="RMN11032.1"/>
    </source>
</evidence>
<evidence type="ECO:0000313" key="8">
    <source>
        <dbReference type="Proteomes" id="UP000271468"/>
    </source>
</evidence>
<dbReference type="Proteomes" id="UP000271468">
    <property type="component" value="Unassembled WGS sequence"/>
</dbReference>
<dbReference type="Gene3D" id="3.40.640.10">
    <property type="entry name" value="Type I PLP-dependent aspartate aminotransferase-like (Major domain)"/>
    <property type="match status" value="1"/>
</dbReference>
<comment type="similarity">
    <text evidence="1">In the C-terminal section; belongs to the class-I pyridoxal-phosphate-dependent aminotransferase family.</text>
</comment>
<dbReference type="InterPro" id="IPR015424">
    <property type="entry name" value="PyrdxlP-dep_Trfase"/>
</dbReference>
<dbReference type="GO" id="GO:0030170">
    <property type="term" value="F:pyridoxal phosphate binding"/>
    <property type="evidence" value="ECO:0007669"/>
    <property type="project" value="InterPro"/>
</dbReference>
<dbReference type="InterPro" id="IPR036390">
    <property type="entry name" value="WH_DNA-bd_sf"/>
</dbReference>
<evidence type="ECO:0000256" key="1">
    <source>
        <dbReference type="ARBA" id="ARBA00005384"/>
    </source>
</evidence>
<reference evidence="7 8" key="1">
    <citation type="submission" date="2018-08" db="EMBL/GenBank/DDBJ databases">
        <title>Recombination of ecologically and evolutionarily significant loci maintains genetic cohesion in the Pseudomonas syringae species complex.</title>
        <authorList>
            <person name="Dillon M."/>
            <person name="Thakur S."/>
            <person name="Almeida R.N.D."/>
            <person name="Weir B.S."/>
            <person name="Guttman D.S."/>
        </authorList>
    </citation>
    <scope>NUCLEOTIDE SEQUENCE [LARGE SCALE GENOMIC DNA]</scope>
    <source>
        <strain evidence="7 8">ICMP 12341</strain>
    </source>
</reference>
<keyword evidence="4" id="KW-0238">DNA-binding</keyword>
<name>A0A0N8QZ34_9PSED</name>
<dbReference type="SUPFAM" id="SSF53383">
    <property type="entry name" value="PLP-dependent transferases"/>
    <property type="match status" value="1"/>
</dbReference>
<protein>
    <submittedName>
        <fullName evidence="7">GntR family transcriptional regulator</fullName>
    </submittedName>
</protein>
<evidence type="ECO:0000259" key="6">
    <source>
        <dbReference type="PROSITE" id="PS50949"/>
    </source>
</evidence>
<dbReference type="SMART" id="SM00345">
    <property type="entry name" value="HTH_GNTR"/>
    <property type="match status" value="1"/>
</dbReference>